<dbReference type="Proteomes" id="UP000248745">
    <property type="component" value="Unassembled WGS sequence"/>
</dbReference>
<accession>A0A2W2BDY0</accession>
<dbReference type="RefSeq" id="WP_110997307.1">
    <property type="nucleotide sequence ID" value="NZ_QKTW01000003.1"/>
</dbReference>
<dbReference type="Gene3D" id="3.20.20.190">
    <property type="entry name" value="Phosphatidylinositol (PI) phosphodiesterase"/>
    <property type="match status" value="1"/>
</dbReference>
<dbReference type="GO" id="GO:0008081">
    <property type="term" value="F:phosphoric diester hydrolase activity"/>
    <property type="evidence" value="ECO:0007669"/>
    <property type="project" value="InterPro"/>
</dbReference>
<dbReference type="Pfam" id="PF03009">
    <property type="entry name" value="GDPD"/>
    <property type="match status" value="1"/>
</dbReference>
<dbReference type="InterPro" id="IPR030395">
    <property type="entry name" value="GP_PDE_dom"/>
</dbReference>
<feature type="domain" description="GP-PDE" evidence="1">
    <location>
        <begin position="31"/>
        <end position="285"/>
    </location>
</feature>
<sequence>MRILILFLAILICAGCKKTTRNYDNISGGHISVIGHGGSGFSYLINNYPPNSWSSVTRAIEYYGAEGSEIDIQMTRDTAIFMYHDQNLEISSSCIGCLYSYDSAALCDCIFKSVQGQIPGDHLTPLQEIITHFQSRSIKPMLFFDVHSNSECVDTKFEEGSYYFHEMNVLNRLFAAENCYGWVHIQSGVKGLITYVHNHCPQMQTLFDYCADSSDVDFAAANGCMGVAGNSSDMSADLVKYAHQKGLKVQLYGGQGKNGTVDALNKAPDYYLADDIELVQNILAY</sequence>
<protein>
    <recommendedName>
        <fullName evidence="1">GP-PDE domain-containing protein</fullName>
    </recommendedName>
</protein>
<gene>
    <name evidence="2" type="ORF">DN068_02490</name>
</gene>
<evidence type="ECO:0000313" key="3">
    <source>
        <dbReference type="Proteomes" id="UP000248745"/>
    </source>
</evidence>
<keyword evidence="3" id="KW-1185">Reference proteome</keyword>
<dbReference type="PANTHER" id="PTHR46211:SF14">
    <property type="entry name" value="GLYCEROPHOSPHODIESTER PHOSPHODIESTERASE"/>
    <property type="match status" value="1"/>
</dbReference>
<proteinExistence type="predicted"/>
<dbReference type="PROSITE" id="PS51704">
    <property type="entry name" value="GP_PDE"/>
    <property type="match status" value="1"/>
</dbReference>
<dbReference type="OrthoDB" id="384721at2"/>
<dbReference type="AlphaFoldDB" id="A0A2W2BDY0"/>
<comment type="caution">
    <text evidence="2">The sequence shown here is derived from an EMBL/GenBank/DDBJ whole genome shotgun (WGS) entry which is preliminary data.</text>
</comment>
<dbReference type="SUPFAM" id="SSF51695">
    <property type="entry name" value="PLC-like phosphodiesterases"/>
    <property type="match status" value="1"/>
</dbReference>
<dbReference type="InterPro" id="IPR017946">
    <property type="entry name" value="PLC-like_Pdiesterase_TIM-brl"/>
</dbReference>
<evidence type="ECO:0000259" key="1">
    <source>
        <dbReference type="PROSITE" id="PS51704"/>
    </source>
</evidence>
<dbReference type="GO" id="GO:0006629">
    <property type="term" value="P:lipid metabolic process"/>
    <property type="evidence" value="ECO:0007669"/>
    <property type="project" value="InterPro"/>
</dbReference>
<dbReference type="PANTHER" id="PTHR46211">
    <property type="entry name" value="GLYCEROPHOSPHORYL DIESTER PHOSPHODIESTERASE"/>
    <property type="match status" value="1"/>
</dbReference>
<organism evidence="2 3">
    <name type="scientific">Taibaiella soli</name>
    <dbReference type="NCBI Taxonomy" id="1649169"/>
    <lineage>
        <taxon>Bacteria</taxon>
        <taxon>Pseudomonadati</taxon>
        <taxon>Bacteroidota</taxon>
        <taxon>Chitinophagia</taxon>
        <taxon>Chitinophagales</taxon>
        <taxon>Chitinophagaceae</taxon>
        <taxon>Taibaiella</taxon>
    </lineage>
</organism>
<name>A0A2W2BDY0_9BACT</name>
<dbReference type="EMBL" id="QKTW01000003">
    <property type="protein sequence ID" value="PZF74469.1"/>
    <property type="molecule type" value="Genomic_DNA"/>
</dbReference>
<reference evidence="2 3" key="1">
    <citation type="submission" date="2018-06" db="EMBL/GenBank/DDBJ databases">
        <title>Mucibacter soli gen. nov., sp. nov., a new member of the family Chitinophagaceae producing mucin.</title>
        <authorList>
            <person name="Kim M.-K."/>
            <person name="Park S."/>
            <person name="Kim T.-S."/>
            <person name="Joung Y."/>
            <person name="Han J.-H."/>
            <person name="Kim S.B."/>
        </authorList>
    </citation>
    <scope>NUCLEOTIDE SEQUENCE [LARGE SCALE GENOMIC DNA]</scope>
    <source>
        <strain evidence="2 3">R1-15</strain>
    </source>
</reference>
<evidence type="ECO:0000313" key="2">
    <source>
        <dbReference type="EMBL" id="PZF74469.1"/>
    </source>
</evidence>